<evidence type="ECO:0000313" key="3">
    <source>
        <dbReference type="Proteomes" id="UP001305647"/>
    </source>
</evidence>
<sequence>SASTTTTTAVSKTSKTALLITSFPSIPLTTTFVRPSSNCGALYSPRKPPVYLIDQDPSCLPPGFSTSNSAFFFSPGIACPSGYWTACHDTTGVSTITTVTCCPTYGDISLSCVANPLTLSEVWETLFCTWLGPRSTATVVTVTKSVDGRTSTVTTPITWPQGLNAYGVRMVYESTDLETSTSTSTSSSALASSNTSPGTLSSATTSTSPDPSSSASNI</sequence>
<evidence type="ECO:0000256" key="1">
    <source>
        <dbReference type="SAM" id="MobiDB-lite"/>
    </source>
</evidence>
<reference evidence="2" key="2">
    <citation type="submission" date="2023-05" db="EMBL/GenBank/DDBJ databases">
        <authorList>
            <consortium name="Lawrence Berkeley National Laboratory"/>
            <person name="Steindorff A."/>
            <person name="Hensen N."/>
            <person name="Bonometti L."/>
            <person name="Westerberg I."/>
            <person name="Brannstrom I.O."/>
            <person name="Guillou S."/>
            <person name="Cros-Aarteil S."/>
            <person name="Calhoun S."/>
            <person name="Haridas S."/>
            <person name="Kuo A."/>
            <person name="Mondo S."/>
            <person name="Pangilinan J."/>
            <person name="Riley R."/>
            <person name="Labutti K."/>
            <person name="Andreopoulos B."/>
            <person name="Lipzen A."/>
            <person name="Chen C."/>
            <person name="Yanf M."/>
            <person name="Daum C."/>
            <person name="Ng V."/>
            <person name="Clum A."/>
            <person name="Ohm R."/>
            <person name="Martin F."/>
            <person name="Silar P."/>
            <person name="Natvig D."/>
            <person name="Lalanne C."/>
            <person name="Gautier V."/>
            <person name="Ament-Velasquez S.L."/>
            <person name="Kruys A."/>
            <person name="Hutchinson M.I."/>
            <person name="Powell A.J."/>
            <person name="Barry K."/>
            <person name="Miller A.N."/>
            <person name="Grigoriev I.V."/>
            <person name="Debuchy R."/>
            <person name="Gladieux P."/>
            <person name="Thoren M.H."/>
            <person name="Johannesson H."/>
        </authorList>
    </citation>
    <scope>NUCLEOTIDE SEQUENCE</scope>
    <source>
        <strain evidence="2">CBS 757.83</strain>
    </source>
</reference>
<dbReference type="EMBL" id="MU863629">
    <property type="protein sequence ID" value="KAK4103218.1"/>
    <property type="molecule type" value="Genomic_DNA"/>
</dbReference>
<evidence type="ECO:0000313" key="2">
    <source>
        <dbReference type="EMBL" id="KAK4103218.1"/>
    </source>
</evidence>
<name>A0AAN6Q457_9PEZI</name>
<gene>
    <name evidence="2" type="ORF">N658DRAFT_407320</name>
</gene>
<organism evidence="2 3">
    <name type="scientific">Parathielavia hyrcaniae</name>
    <dbReference type="NCBI Taxonomy" id="113614"/>
    <lineage>
        <taxon>Eukaryota</taxon>
        <taxon>Fungi</taxon>
        <taxon>Dikarya</taxon>
        <taxon>Ascomycota</taxon>
        <taxon>Pezizomycotina</taxon>
        <taxon>Sordariomycetes</taxon>
        <taxon>Sordariomycetidae</taxon>
        <taxon>Sordariales</taxon>
        <taxon>Chaetomiaceae</taxon>
        <taxon>Parathielavia</taxon>
    </lineage>
</organism>
<feature type="non-terminal residue" evidence="2">
    <location>
        <position position="218"/>
    </location>
</feature>
<reference evidence="2" key="1">
    <citation type="journal article" date="2023" name="Mol. Phylogenet. Evol.">
        <title>Genome-scale phylogeny and comparative genomics of the fungal order Sordariales.</title>
        <authorList>
            <person name="Hensen N."/>
            <person name="Bonometti L."/>
            <person name="Westerberg I."/>
            <person name="Brannstrom I.O."/>
            <person name="Guillou S."/>
            <person name="Cros-Aarteil S."/>
            <person name="Calhoun S."/>
            <person name="Haridas S."/>
            <person name="Kuo A."/>
            <person name="Mondo S."/>
            <person name="Pangilinan J."/>
            <person name="Riley R."/>
            <person name="LaButti K."/>
            <person name="Andreopoulos B."/>
            <person name="Lipzen A."/>
            <person name="Chen C."/>
            <person name="Yan M."/>
            <person name="Daum C."/>
            <person name="Ng V."/>
            <person name="Clum A."/>
            <person name="Steindorff A."/>
            <person name="Ohm R.A."/>
            <person name="Martin F."/>
            <person name="Silar P."/>
            <person name="Natvig D.O."/>
            <person name="Lalanne C."/>
            <person name="Gautier V."/>
            <person name="Ament-Velasquez S.L."/>
            <person name="Kruys A."/>
            <person name="Hutchinson M.I."/>
            <person name="Powell A.J."/>
            <person name="Barry K."/>
            <person name="Miller A.N."/>
            <person name="Grigoriev I.V."/>
            <person name="Debuchy R."/>
            <person name="Gladieux P."/>
            <person name="Hiltunen Thoren M."/>
            <person name="Johannesson H."/>
        </authorList>
    </citation>
    <scope>NUCLEOTIDE SEQUENCE</scope>
    <source>
        <strain evidence="2">CBS 757.83</strain>
    </source>
</reference>
<keyword evidence="3" id="KW-1185">Reference proteome</keyword>
<accession>A0AAN6Q457</accession>
<comment type="caution">
    <text evidence="2">The sequence shown here is derived from an EMBL/GenBank/DDBJ whole genome shotgun (WGS) entry which is preliminary data.</text>
</comment>
<dbReference type="Proteomes" id="UP001305647">
    <property type="component" value="Unassembled WGS sequence"/>
</dbReference>
<feature type="region of interest" description="Disordered" evidence="1">
    <location>
        <begin position="181"/>
        <end position="218"/>
    </location>
</feature>
<feature type="non-terminal residue" evidence="2">
    <location>
        <position position="1"/>
    </location>
</feature>
<proteinExistence type="predicted"/>
<protein>
    <submittedName>
        <fullName evidence="2">Uncharacterized protein</fullName>
    </submittedName>
</protein>
<dbReference type="AlphaFoldDB" id="A0AAN6Q457"/>